<dbReference type="Gramene" id="KQK98387">
    <property type="protein sequence ID" value="KQK98387"/>
    <property type="gene ID" value="SETIT_011313mg"/>
</dbReference>
<organism evidence="1 2">
    <name type="scientific">Setaria italica</name>
    <name type="common">Foxtail millet</name>
    <name type="synonym">Panicum italicum</name>
    <dbReference type="NCBI Taxonomy" id="4555"/>
    <lineage>
        <taxon>Eukaryota</taxon>
        <taxon>Viridiplantae</taxon>
        <taxon>Streptophyta</taxon>
        <taxon>Embryophyta</taxon>
        <taxon>Tracheophyta</taxon>
        <taxon>Spermatophyta</taxon>
        <taxon>Magnoliopsida</taxon>
        <taxon>Liliopsida</taxon>
        <taxon>Poales</taxon>
        <taxon>Poaceae</taxon>
        <taxon>PACMAD clade</taxon>
        <taxon>Panicoideae</taxon>
        <taxon>Panicodae</taxon>
        <taxon>Paniceae</taxon>
        <taxon>Cenchrinae</taxon>
        <taxon>Setaria</taxon>
    </lineage>
</organism>
<protein>
    <submittedName>
        <fullName evidence="1">Uncharacterized protein</fullName>
    </submittedName>
</protein>
<dbReference type="HOGENOM" id="CLU_1963420_0_0_1"/>
<dbReference type="EnsemblPlants" id="KQK98387">
    <property type="protein sequence ID" value="KQK98387"/>
    <property type="gene ID" value="SETIT_011313mg"/>
</dbReference>
<proteinExistence type="predicted"/>
<dbReference type="OMA" id="VFIVEVC"/>
<reference evidence="2" key="1">
    <citation type="journal article" date="2012" name="Nat. Biotechnol.">
        <title>Reference genome sequence of the model plant Setaria.</title>
        <authorList>
            <person name="Bennetzen J.L."/>
            <person name="Schmutz J."/>
            <person name="Wang H."/>
            <person name="Percifield R."/>
            <person name="Hawkins J."/>
            <person name="Pontaroli A.C."/>
            <person name="Estep M."/>
            <person name="Feng L."/>
            <person name="Vaughn J.N."/>
            <person name="Grimwood J."/>
            <person name="Jenkins J."/>
            <person name="Barry K."/>
            <person name="Lindquist E."/>
            <person name="Hellsten U."/>
            <person name="Deshpande S."/>
            <person name="Wang X."/>
            <person name="Wu X."/>
            <person name="Mitros T."/>
            <person name="Triplett J."/>
            <person name="Yang X."/>
            <person name="Ye C.Y."/>
            <person name="Mauro-Herrera M."/>
            <person name="Wang L."/>
            <person name="Li P."/>
            <person name="Sharma M."/>
            <person name="Sharma R."/>
            <person name="Ronald P.C."/>
            <person name="Panaud O."/>
            <person name="Kellogg E.A."/>
            <person name="Brutnell T.P."/>
            <person name="Doust A.N."/>
            <person name="Tuskan G.A."/>
            <person name="Rokhsar D."/>
            <person name="Devos K.M."/>
        </authorList>
    </citation>
    <scope>NUCLEOTIDE SEQUENCE [LARGE SCALE GENOMIC DNA]</scope>
    <source>
        <strain evidence="2">cv. Yugu1</strain>
    </source>
</reference>
<dbReference type="InParanoid" id="K3YAS1"/>
<dbReference type="Proteomes" id="UP000004995">
    <property type="component" value="Unassembled WGS sequence"/>
</dbReference>
<name>K3YAS1_SETIT</name>
<accession>K3YAS1</accession>
<keyword evidence="2" id="KW-1185">Reference proteome</keyword>
<sequence length="128" mass="14213">MPRVSSPSPAMVEIGLPGAAAELLRGRIIFFPDLEDEPVVFIVEVCGMLLCLSFGFAERFPSLLPFDFGRLKEDMVNLLRLFPSAGCYHWWPGGVDSWVAGSGSAYVGVVRWSILASMDLIHRRGKRR</sequence>
<evidence type="ECO:0000313" key="2">
    <source>
        <dbReference type="Proteomes" id="UP000004995"/>
    </source>
</evidence>
<dbReference type="AlphaFoldDB" id="K3YAS1"/>
<evidence type="ECO:0000313" key="1">
    <source>
        <dbReference type="EnsemblPlants" id="KQK98387"/>
    </source>
</evidence>
<dbReference type="EMBL" id="AGNK02004464">
    <property type="status" value="NOT_ANNOTATED_CDS"/>
    <property type="molecule type" value="Genomic_DNA"/>
</dbReference>
<reference evidence="1" key="2">
    <citation type="submission" date="2018-08" db="UniProtKB">
        <authorList>
            <consortium name="EnsemblPlants"/>
        </authorList>
    </citation>
    <scope>IDENTIFICATION</scope>
    <source>
        <strain evidence="1">Yugu1</strain>
    </source>
</reference>